<keyword evidence="2" id="KW-1133">Transmembrane helix</keyword>
<feature type="transmembrane region" description="Helical" evidence="2">
    <location>
        <begin position="32"/>
        <end position="57"/>
    </location>
</feature>
<sequence length="233" mass="25969">MANVVTPADIPLPAFLDPILDYLSQNLPAPAYSILISFLSHGLALLSALFTLFGSLFFDPESNWNAQTLLPPLIALLAAYLALLSLYRTTAWMLRISFWFIKWGTLLAALAGGAGWMLGNGGNAVGGRGVANIMAGWVLDMISDDTQHARRRSSSSRSRQQKRPKSWESYQAHRNWQYKEKDEQASSDEVADLMETVFSATKSMMKDSRWWEFGTGRQEEKNKKVSKSGSVSR</sequence>
<keyword evidence="2" id="KW-0472">Membrane</keyword>
<evidence type="ECO:0000256" key="1">
    <source>
        <dbReference type="SAM" id="MobiDB-lite"/>
    </source>
</evidence>
<evidence type="ECO:0000256" key="2">
    <source>
        <dbReference type="SAM" id="Phobius"/>
    </source>
</evidence>
<dbReference type="Proteomes" id="UP000518752">
    <property type="component" value="Unassembled WGS sequence"/>
</dbReference>
<protein>
    <submittedName>
        <fullName evidence="3">Uncharacterized protein</fullName>
    </submittedName>
</protein>
<dbReference type="AlphaFoldDB" id="A0A8H5HUJ2"/>
<keyword evidence="2" id="KW-0812">Transmembrane</keyword>
<proteinExistence type="predicted"/>
<feature type="region of interest" description="Disordered" evidence="1">
    <location>
        <begin position="210"/>
        <end position="233"/>
    </location>
</feature>
<organism evidence="3 4">
    <name type="scientific">Collybiopsis confluens</name>
    <dbReference type="NCBI Taxonomy" id="2823264"/>
    <lineage>
        <taxon>Eukaryota</taxon>
        <taxon>Fungi</taxon>
        <taxon>Dikarya</taxon>
        <taxon>Basidiomycota</taxon>
        <taxon>Agaricomycotina</taxon>
        <taxon>Agaricomycetes</taxon>
        <taxon>Agaricomycetidae</taxon>
        <taxon>Agaricales</taxon>
        <taxon>Marasmiineae</taxon>
        <taxon>Omphalotaceae</taxon>
        <taxon>Collybiopsis</taxon>
    </lineage>
</organism>
<reference evidence="3 4" key="1">
    <citation type="journal article" date="2020" name="ISME J.">
        <title>Uncovering the hidden diversity of litter-decomposition mechanisms in mushroom-forming fungi.</title>
        <authorList>
            <person name="Floudas D."/>
            <person name="Bentzer J."/>
            <person name="Ahren D."/>
            <person name="Johansson T."/>
            <person name="Persson P."/>
            <person name="Tunlid A."/>
        </authorList>
    </citation>
    <scope>NUCLEOTIDE SEQUENCE [LARGE SCALE GENOMIC DNA]</scope>
    <source>
        <strain evidence="3 4">CBS 406.79</strain>
    </source>
</reference>
<accession>A0A8H5HUJ2</accession>
<dbReference type="EMBL" id="JAACJN010000022">
    <property type="protein sequence ID" value="KAF5389475.1"/>
    <property type="molecule type" value="Genomic_DNA"/>
</dbReference>
<comment type="caution">
    <text evidence="3">The sequence shown here is derived from an EMBL/GenBank/DDBJ whole genome shotgun (WGS) entry which is preliminary data.</text>
</comment>
<keyword evidence="4" id="KW-1185">Reference proteome</keyword>
<feature type="compositionally biased region" description="Basic residues" evidence="1">
    <location>
        <begin position="149"/>
        <end position="164"/>
    </location>
</feature>
<feature type="transmembrane region" description="Helical" evidence="2">
    <location>
        <begin position="99"/>
        <end position="119"/>
    </location>
</feature>
<feature type="transmembrane region" description="Helical" evidence="2">
    <location>
        <begin position="69"/>
        <end position="87"/>
    </location>
</feature>
<evidence type="ECO:0000313" key="4">
    <source>
        <dbReference type="Proteomes" id="UP000518752"/>
    </source>
</evidence>
<dbReference type="OrthoDB" id="2502792at2759"/>
<feature type="region of interest" description="Disordered" evidence="1">
    <location>
        <begin position="148"/>
        <end position="168"/>
    </location>
</feature>
<name>A0A8H5HUJ2_9AGAR</name>
<gene>
    <name evidence="3" type="ORF">D9757_004346</name>
</gene>
<evidence type="ECO:0000313" key="3">
    <source>
        <dbReference type="EMBL" id="KAF5389475.1"/>
    </source>
</evidence>